<keyword evidence="2" id="KW-0812">Transmembrane</keyword>
<name>A0ABW2RTG1_9NOCA</name>
<keyword evidence="2" id="KW-1133">Transmembrane helix</keyword>
<dbReference type="RefSeq" id="WP_378401182.1">
    <property type="nucleotide sequence ID" value="NZ_JBHTCS010000002.1"/>
</dbReference>
<protein>
    <submittedName>
        <fullName evidence="3">DUF4190 domain-containing protein</fullName>
    </submittedName>
</protein>
<dbReference type="EMBL" id="JBHTCS010000002">
    <property type="protein sequence ID" value="MFC7446733.1"/>
    <property type="molecule type" value="Genomic_DNA"/>
</dbReference>
<feature type="region of interest" description="Disordered" evidence="1">
    <location>
        <begin position="1"/>
        <end position="100"/>
    </location>
</feature>
<feature type="compositionally biased region" description="Pro residues" evidence="1">
    <location>
        <begin position="1"/>
        <end position="24"/>
    </location>
</feature>
<reference evidence="4" key="1">
    <citation type="journal article" date="2019" name="Int. J. Syst. Evol. Microbiol.">
        <title>The Global Catalogue of Microorganisms (GCM) 10K type strain sequencing project: providing services to taxonomists for standard genome sequencing and annotation.</title>
        <authorList>
            <consortium name="The Broad Institute Genomics Platform"/>
            <consortium name="The Broad Institute Genome Sequencing Center for Infectious Disease"/>
            <person name="Wu L."/>
            <person name="Ma J."/>
        </authorList>
    </citation>
    <scope>NUCLEOTIDE SEQUENCE [LARGE SCALE GENOMIC DNA]</scope>
    <source>
        <strain evidence="4">ICMP 19430</strain>
    </source>
</reference>
<evidence type="ECO:0000313" key="4">
    <source>
        <dbReference type="Proteomes" id="UP001596484"/>
    </source>
</evidence>
<accession>A0ABW2RTG1</accession>
<feature type="transmembrane region" description="Helical" evidence="2">
    <location>
        <begin position="107"/>
        <end position="139"/>
    </location>
</feature>
<proteinExistence type="predicted"/>
<feature type="transmembrane region" description="Helical" evidence="2">
    <location>
        <begin position="159"/>
        <end position="180"/>
    </location>
</feature>
<sequence length="230" mass="24160">MTNQPPNPPEGTPPPEGQQPPYPVPEHGTGPQYPGQPYPGQPYPGQPYPGQPYPGQPYPGQPYPGQPYPGQPQPGQPYPGQPYPGQPYAAQPYPGQSPAQPRNGAGIAALVLGILAVLSVWTIVGGILLGAVAIILGIVGRSLYKKQQATNGGMSLAGILLGLAGLIISIVLIVVGVGLFNKVGGRDFVDCLRDAGNNRAAQQRCEDEFQSNIEDKFSVTFEAPNVVPPR</sequence>
<feature type="compositionally biased region" description="Pro residues" evidence="1">
    <location>
        <begin position="34"/>
        <end position="85"/>
    </location>
</feature>
<evidence type="ECO:0000313" key="3">
    <source>
        <dbReference type="EMBL" id="MFC7446733.1"/>
    </source>
</evidence>
<comment type="caution">
    <text evidence="3">The sequence shown here is derived from an EMBL/GenBank/DDBJ whole genome shotgun (WGS) entry which is preliminary data.</text>
</comment>
<keyword evidence="2" id="KW-0472">Membrane</keyword>
<feature type="compositionally biased region" description="Low complexity" evidence="1">
    <location>
        <begin position="86"/>
        <end position="100"/>
    </location>
</feature>
<gene>
    <name evidence="3" type="ORF">ACFQS9_02405</name>
</gene>
<organism evidence="3 4">
    <name type="scientific">Rhodococcus daqingensis</name>
    <dbReference type="NCBI Taxonomy" id="2479363"/>
    <lineage>
        <taxon>Bacteria</taxon>
        <taxon>Bacillati</taxon>
        <taxon>Actinomycetota</taxon>
        <taxon>Actinomycetes</taxon>
        <taxon>Mycobacteriales</taxon>
        <taxon>Nocardiaceae</taxon>
        <taxon>Rhodococcus</taxon>
    </lineage>
</organism>
<evidence type="ECO:0000256" key="1">
    <source>
        <dbReference type="SAM" id="MobiDB-lite"/>
    </source>
</evidence>
<dbReference type="Proteomes" id="UP001596484">
    <property type="component" value="Unassembled WGS sequence"/>
</dbReference>
<keyword evidence="4" id="KW-1185">Reference proteome</keyword>
<evidence type="ECO:0000256" key="2">
    <source>
        <dbReference type="SAM" id="Phobius"/>
    </source>
</evidence>